<evidence type="ECO:0000313" key="19">
    <source>
        <dbReference type="Proteomes" id="UP000366872"/>
    </source>
</evidence>
<evidence type="ECO:0000256" key="5">
    <source>
        <dbReference type="ARBA" id="ARBA00022630"/>
    </source>
</evidence>
<evidence type="ECO:0000256" key="13">
    <source>
        <dbReference type="ARBA" id="ARBA00023075"/>
    </source>
</evidence>
<evidence type="ECO:0000256" key="8">
    <source>
        <dbReference type="ARBA" id="ARBA00022967"/>
    </source>
</evidence>
<evidence type="ECO:0000256" key="10">
    <source>
        <dbReference type="ARBA" id="ARBA00023027"/>
    </source>
</evidence>
<comment type="catalytic activity">
    <reaction evidence="16">
        <text>a ubiquinone + n Na(+)(in) + NADH + H(+) = a ubiquinol + n Na(+)(out) + NAD(+)</text>
        <dbReference type="Rhea" id="RHEA:47748"/>
        <dbReference type="Rhea" id="RHEA-COMP:9565"/>
        <dbReference type="Rhea" id="RHEA-COMP:9566"/>
        <dbReference type="ChEBI" id="CHEBI:15378"/>
        <dbReference type="ChEBI" id="CHEBI:16389"/>
        <dbReference type="ChEBI" id="CHEBI:17976"/>
        <dbReference type="ChEBI" id="CHEBI:29101"/>
        <dbReference type="ChEBI" id="CHEBI:57540"/>
        <dbReference type="ChEBI" id="CHEBI:57945"/>
        <dbReference type="EC" id="7.2.1.1"/>
    </reaction>
</comment>
<keyword evidence="1 16" id="KW-0813">Transport</keyword>
<keyword evidence="8 16" id="KW-1278">Translocase</keyword>
<dbReference type="Pfam" id="PF04205">
    <property type="entry name" value="FMN_bind"/>
    <property type="match status" value="1"/>
</dbReference>
<comment type="subunit">
    <text evidence="16">Composed of six subunits; NqrA, NqrB, NqrC, NqrD, NqrE and NqrF.</text>
</comment>
<evidence type="ECO:0000256" key="1">
    <source>
        <dbReference type="ARBA" id="ARBA00022448"/>
    </source>
</evidence>
<dbReference type="HAMAP" id="MF_00427">
    <property type="entry name" value="NqrC"/>
    <property type="match status" value="1"/>
</dbReference>
<evidence type="ECO:0000256" key="15">
    <source>
        <dbReference type="ARBA" id="ARBA00023201"/>
    </source>
</evidence>
<keyword evidence="7 16" id="KW-0812">Transmembrane</keyword>
<dbReference type="GO" id="GO:0010181">
    <property type="term" value="F:FMN binding"/>
    <property type="evidence" value="ECO:0007669"/>
    <property type="project" value="UniProtKB-UniRule"/>
</dbReference>
<evidence type="ECO:0000256" key="7">
    <source>
        <dbReference type="ARBA" id="ARBA00022692"/>
    </source>
</evidence>
<comment type="caution">
    <text evidence="16">Lacks conserved residue(s) required for the propagation of feature annotation.</text>
</comment>
<keyword evidence="5 16" id="KW-0285">Flavoprotein</keyword>
<dbReference type="GO" id="GO:0005886">
    <property type="term" value="C:plasma membrane"/>
    <property type="evidence" value="ECO:0007669"/>
    <property type="project" value="UniProtKB-SubCell"/>
</dbReference>
<keyword evidence="12 16" id="KW-0406">Ion transport</keyword>
<comment type="function">
    <text evidence="16">NQR complex catalyzes the reduction of ubiquinone-1 to ubiquinol by two successive reactions, coupled with the transport of Na(+) ions from the cytoplasm to the periplasm. NqrA to NqrE are probably involved in the second step, the conversion of ubisemiquinone to ubiquinol.</text>
</comment>
<evidence type="ECO:0000256" key="6">
    <source>
        <dbReference type="ARBA" id="ARBA00022643"/>
    </source>
</evidence>
<keyword evidence="9 16" id="KW-1133">Transmembrane helix</keyword>
<dbReference type="AlphaFoldDB" id="A0A6C2U2Z7"/>
<reference evidence="18 19" key="1">
    <citation type="submission" date="2019-04" db="EMBL/GenBank/DDBJ databases">
        <authorList>
            <person name="Van Vliet M D."/>
        </authorList>
    </citation>
    <scope>NUCLEOTIDE SEQUENCE [LARGE SCALE GENOMIC DNA]</scope>
    <source>
        <strain evidence="18 19">F1</strain>
    </source>
</reference>
<evidence type="ECO:0000256" key="4">
    <source>
        <dbReference type="ARBA" id="ARBA00022553"/>
    </source>
</evidence>
<dbReference type="InterPro" id="IPR010204">
    <property type="entry name" value="NqrC"/>
</dbReference>
<keyword evidence="10 16" id="KW-0520">NAD</keyword>
<evidence type="ECO:0000259" key="17">
    <source>
        <dbReference type="SMART" id="SM00900"/>
    </source>
</evidence>
<keyword evidence="6 16" id="KW-0288">FMN</keyword>
<keyword evidence="11 16" id="KW-0915">Sodium</keyword>
<dbReference type="GO" id="GO:0006814">
    <property type="term" value="P:sodium ion transport"/>
    <property type="evidence" value="ECO:0007669"/>
    <property type="project" value="UniProtKB-UniRule"/>
</dbReference>
<dbReference type="RefSeq" id="WP_136079766.1">
    <property type="nucleotide sequence ID" value="NZ_CAAHFG010000001.1"/>
</dbReference>
<comment type="cofactor">
    <cofactor evidence="16">
        <name>FMN</name>
        <dbReference type="ChEBI" id="CHEBI:58210"/>
    </cofactor>
</comment>
<dbReference type="Proteomes" id="UP000366872">
    <property type="component" value="Unassembled WGS sequence"/>
</dbReference>
<evidence type="ECO:0000256" key="14">
    <source>
        <dbReference type="ARBA" id="ARBA00023136"/>
    </source>
</evidence>
<gene>
    <name evidence="16 18" type="primary">nqrC</name>
    <name evidence="18" type="ORF">PDESU_02832</name>
</gene>
<accession>A0A6C2U2Z7</accession>
<dbReference type="PANTHER" id="PTHR37838">
    <property type="entry name" value="NA(+)-TRANSLOCATING NADH-QUINONE REDUCTASE SUBUNIT C"/>
    <property type="match status" value="1"/>
</dbReference>
<keyword evidence="14 16" id="KW-0472">Membrane</keyword>
<evidence type="ECO:0000256" key="16">
    <source>
        <dbReference type="HAMAP-Rule" id="MF_00427"/>
    </source>
</evidence>
<comment type="similarity">
    <text evidence="16">Belongs to the NqrC family.</text>
</comment>
<dbReference type="EMBL" id="CAAHFG010000001">
    <property type="protein sequence ID" value="VGO14273.1"/>
    <property type="molecule type" value="Genomic_DNA"/>
</dbReference>
<evidence type="ECO:0000256" key="2">
    <source>
        <dbReference type="ARBA" id="ARBA00022475"/>
    </source>
</evidence>
<sequence>MREDTRTLVFAAVVCVTCSLLLSGTAAGLKSRQQANEAFDVKRNIVKAFGIDIGAMDRPTIESTFEKHVQEEKAGELALFTWTDDGADQPSKYAFPISGKGLWSMLYGYLSLEADLETIAGISFYKHGETPGLGAEIEKAWFLSQFAGKKLYKDGAATEFLVVKPGTPLTDTSVDGISGATLTGKGVQALIQKDAAAYAEYFKSIKGN</sequence>
<protein>
    <recommendedName>
        <fullName evidence="16">Na(+)-translocating NADH-quinone reductase subunit C</fullName>
        <shortName evidence="16">Na(+)-NQR subunit C</shortName>
        <shortName evidence="16">Na(+)-translocating NQR subunit C</shortName>
        <ecNumber evidence="16">7.2.1.1</ecNumber>
    </recommendedName>
    <alternativeName>
        <fullName evidence="16">NQR complex subunit C</fullName>
    </alternativeName>
    <alternativeName>
        <fullName evidence="16">NQR-1 subunit C</fullName>
    </alternativeName>
</protein>
<evidence type="ECO:0000256" key="9">
    <source>
        <dbReference type="ARBA" id="ARBA00022989"/>
    </source>
</evidence>
<feature type="modified residue" description="FMN phosphoryl threonine" evidence="16">
    <location>
        <position position="181"/>
    </location>
</feature>
<dbReference type="PANTHER" id="PTHR37838:SF1">
    <property type="entry name" value="NA(+)-TRANSLOCATING NADH-QUINONE REDUCTASE SUBUNIT C"/>
    <property type="match status" value="1"/>
</dbReference>
<evidence type="ECO:0000313" key="18">
    <source>
        <dbReference type="EMBL" id="VGO14273.1"/>
    </source>
</evidence>
<evidence type="ECO:0000256" key="11">
    <source>
        <dbReference type="ARBA" id="ARBA00023053"/>
    </source>
</evidence>
<organism evidence="18 19">
    <name type="scientific">Pontiella desulfatans</name>
    <dbReference type="NCBI Taxonomy" id="2750659"/>
    <lineage>
        <taxon>Bacteria</taxon>
        <taxon>Pseudomonadati</taxon>
        <taxon>Kiritimatiellota</taxon>
        <taxon>Kiritimatiellia</taxon>
        <taxon>Kiritimatiellales</taxon>
        <taxon>Pontiellaceae</taxon>
        <taxon>Pontiella</taxon>
    </lineage>
</organism>
<keyword evidence="19" id="KW-1185">Reference proteome</keyword>
<dbReference type="InterPro" id="IPR007329">
    <property type="entry name" value="FMN-bd"/>
</dbReference>
<evidence type="ECO:0000256" key="12">
    <source>
        <dbReference type="ARBA" id="ARBA00023065"/>
    </source>
</evidence>
<keyword evidence="3" id="KW-0997">Cell inner membrane</keyword>
<dbReference type="SMART" id="SM00900">
    <property type="entry name" value="FMN_bind"/>
    <property type="match status" value="1"/>
</dbReference>
<dbReference type="EC" id="7.2.1.1" evidence="16"/>
<keyword evidence="4 16" id="KW-0597">Phosphoprotein</keyword>
<name>A0A6C2U2Z7_PONDE</name>
<comment type="subcellular location">
    <subcellularLocation>
        <location evidence="16">Cell membrane</location>
        <topology evidence="16">Single-pass membrane protein</topology>
    </subcellularLocation>
</comment>
<keyword evidence="2 16" id="KW-1003">Cell membrane</keyword>
<feature type="domain" description="FMN-binding" evidence="17">
    <location>
        <begin position="101"/>
        <end position="198"/>
    </location>
</feature>
<keyword evidence="13 16" id="KW-0830">Ubiquinone</keyword>
<keyword evidence="15 16" id="KW-0739">Sodium transport</keyword>
<proteinExistence type="inferred from homology"/>
<dbReference type="PIRSF" id="PIRSF009437">
    <property type="entry name" value="NQR-1_subunit_C"/>
    <property type="match status" value="1"/>
</dbReference>
<evidence type="ECO:0000256" key="3">
    <source>
        <dbReference type="ARBA" id="ARBA00022519"/>
    </source>
</evidence>
<dbReference type="GO" id="GO:0016655">
    <property type="term" value="F:oxidoreductase activity, acting on NAD(P)H, quinone or similar compound as acceptor"/>
    <property type="evidence" value="ECO:0007669"/>
    <property type="project" value="UniProtKB-UniRule"/>
</dbReference>